<evidence type="ECO:0000256" key="5">
    <source>
        <dbReference type="ARBA" id="ARBA00004393"/>
    </source>
</evidence>
<reference evidence="32" key="1">
    <citation type="submission" date="2021-05" db="EMBL/GenBank/DDBJ databases">
        <authorList>
            <person name="Alioto T."/>
            <person name="Alioto T."/>
            <person name="Gomez Garrido J."/>
        </authorList>
    </citation>
    <scope>NUCLEOTIDE SEQUENCE</scope>
</reference>
<sequence length="2125" mass="240306">MQTYHQIILCCAIFAYSLPIIAGLHVYKEESESNDLVNVKYDEEESGIENLHRSIRSVKFGAQDNKDVIIKMNALNDSHTQLMVNWAGAKSSVIICLAREGPTKDQKPQPSALYFSYDYGNTFVNKTDIFKVTMNGTTIEASVEKFYYHPTFSSYCLFIDVKNKLLFTTMDHGKNIKWYQLTFTPSEVTSLPNDPLTVYILDRTDPMKKLYMTQDFGRSFTIAEERVGRFYVLKNGTLLIQRLESRGSSIISRTLSEEKARLMTYELLRDVEDFELKNDYMFATINGSSPNQVDLYIKHKDQDFRKATFNSDLDRKDYFIADVSDGRIFVAIFHTPQVAHLYVSDTDQFRFTLALEKIVCFFPNNTVWKDSHLGDLTDEAFADLHKVEGMKGIYIASQFNPKSDINHVGPEHLITVITFDWGRTWQRIKAPQYGSDREKIICKVAEDCSLHLSQKFAQLYPITRSVPILSSKSAPGIIISTGTVGKSLKGFPGVFISRDAGLTWKQVFKDLHSYNIGDHGGVIVAVKYYKSHGETRQLYFSTDEGITWDRHEFLDTDVKIYGLMTEPGENTTVFTMFASNVHQHQWLIVKADLASVFKKNCTREDYKFWSPSGKTGCHSGKRETYERRLLGANCMNGREYERPVSTQACQCGLEDFECDVGFIKELDTLRCVRNKTIQRDPYDVPKNCTVGQYYNRTKGYRPIPDDVCTGGDVNNFVPEIVPCPTKEQSRFLLLAQKNRIVRFDLESQKSETLPVRNLENVISVEYDMHQNCVYWADIVNDIISRQCIINGSLFDEKIVTTALYSVEGMALDWVSNLLYWVDGQKSLIQVVRTDIKHTGRMRKTILDSKVLKKPRGITVHPGRGLMFWTDWATGNASISRSNLDGSNVKRLFDSTVVTWPNGIAIDFFADRIYWVDAKEDYIASSNVDGTHFKKIISSDERVAHPFAVGVFKDLIYWDDWKANAVFMADKDTGHGITTLMDQLPGPMDLKIFALQEGTNKCSNKTLCPYLCFAKENNGYTCACPDGMVELHGDCYCSANVKPFDNGTCPQDGNTCSSSQFTCANKGSCIPQAWQCDGDDDCHDGSDEKGCSSSTCPATAFRCNNGSCIANTWRCDFQRDCPDGEDEVGCTFLNCTANQFRCNNGRCILDRWRCDGQDDCNDGSDEVDCPTPATSNACEPEEFRCDTGRSKCIPIPWKCDGEFDCLDRSDEKDCNTNKCEVWQFQCAISKRCIYQNWVCDGELDCKHKDDNSDEVNCTTTTIAPNKETSATPPMCFDWMFKCNNGNCIPYSWKCDSVDDCEDKSDEDGCEGIDSTNDRNRTTPTIDPTSFGCGKFEFRCDSGRCIKEASVCDGYKDCDGGEDEKFSCNLRPQCTSDQFECRSTGNCISLIQLCDGKPQCPDESDEKDCSYRLPTPASPSCSIGYFPCDVSRCLPLSFMCDGKQECYDGEDEANCTSSGEKIYQVTRIGLERREDEQSLKIRWWMKDDKNDSSFEYLPSVCESGSDSWSNISWIRTNVYRYLHLKPYTLYNMTVYVRKINTTRVDPPSVYIQARTAEGVPSPPWNVTVSLFSASRLGVKWAKPIEPNGQILEYSIYVTPPLPPLEFMASPDQTEAIIEYPQFKPNQKYSVWVTASNTYKSFNSNIVTLVMEASVFMEGVRNLRAVGIFPSEVILTWDPVDDARGYVVKSHTEPPYPRFPTLTTKENKITVPNLAPKLNYLFEVNAFKKNFVGRSSVINVKTTGEPLPRITVLHAELAKAQGTTVKLSWDAPKDSRKVKWTYGIYYATSTKDLFLGHKLSTEKLSYSIRDLGACESYSFSVGIVGPVGLSILSAPVNVHTEFNNRAPPKRINVITPNKEDETNVTIRWSSSCPFMRTQLGYVIHINETTRGQEARIIIPPTNNTDLSHDIQVEYGGVYNISIAPDSTNGQMSEEYVFVAPPLPPPHQVIVLPEKNGSYIIYWKEVVLPAKLKNIPFKYSVFAIEGSDMDLERAREYQVESPPFIISDVYDGRTYCFAVRLVTTRGFRSALSEIYSYEMPTGSWTNILTDSGMMSFTLPTVFIILSLCGLLTYYVVRHRRLQQSFTQFANSHYDTRSGSATFCGVDGLGEYDEEPVIRGFSDDEPLVIA</sequence>
<feature type="domain" description="Fibronectin type-III" evidence="31">
    <location>
        <begin position="1746"/>
        <end position="1840"/>
    </location>
</feature>
<dbReference type="GO" id="GO:0032585">
    <property type="term" value="C:multivesicular body membrane"/>
    <property type="evidence" value="ECO:0007669"/>
    <property type="project" value="UniProtKB-SubCell"/>
</dbReference>
<dbReference type="GO" id="GO:0006892">
    <property type="term" value="P:post-Golgi vesicle-mediated transport"/>
    <property type="evidence" value="ECO:0007669"/>
    <property type="project" value="TreeGrafter"/>
</dbReference>
<evidence type="ECO:0000256" key="1">
    <source>
        <dbReference type="ARBA" id="ARBA00004115"/>
    </source>
</evidence>
<feature type="disulfide bond" evidence="28">
    <location>
        <begin position="1198"/>
        <end position="1213"/>
    </location>
</feature>
<comment type="subcellular location">
    <subcellularLocation>
        <location evidence="4">Cell membrane</location>
        <topology evidence="4">Single-pass type I membrane protein</topology>
    </subcellularLocation>
    <subcellularLocation>
        <location evidence="3">Cytoplasmic vesicle</location>
        <location evidence="3">Secretory vesicle membrane</location>
        <topology evidence="3">Single-pass type I membrane protein</topology>
    </subcellularLocation>
    <subcellularLocation>
        <location evidence="2">Early endosome membrane</location>
        <topology evidence="2">Single-pass type I membrane protein</topology>
    </subcellularLocation>
    <subcellularLocation>
        <location evidence="1">Endoplasmic reticulum membrane</location>
        <topology evidence="1">Single-pass type I membrane protein</topology>
    </subcellularLocation>
    <subcellularLocation>
        <location evidence="7">Endosome</location>
        <location evidence="7">Multivesicular body membrane</location>
        <topology evidence="7">Single-pass type I membrane protein</topology>
    </subcellularLocation>
    <subcellularLocation>
        <location evidence="5">Golgi apparatus</location>
        <location evidence="5">trans-Golgi network membrane</location>
        <topology evidence="5">Single-pass type I membrane protein</topology>
    </subcellularLocation>
    <subcellularLocation>
        <location evidence="6">Recycling endosome membrane</location>
        <topology evidence="6">Single-pass type I membrane protein</topology>
    </subcellularLocation>
</comment>
<evidence type="ECO:0000256" key="2">
    <source>
        <dbReference type="ARBA" id="ARBA00004158"/>
    </source>
</evidence>
<feature type="disulfide bond" evidence="28">
    <location>
        <begin position="1141"/>
        <end position="1159"/>
    </location>
</feature>
<dbReference type="GO" id="GO:0031901">
    <property type="term" value="C:early endosome membrane"/>
    <property type="evidence" value="ECO:0007669"/>
    <property type="project" value="UniProtKB-SubCell"/>
</dbReference>
<feature type="repeat" description="LDL-receptor class B" evidence="29">
    <location>
        <begin position="864"/>
        <end position="909"/>
    </location>
</feature>
<evidence type="ECO:0000256" key="13">
    <source>
        <dbReference type="ARBA" id="ARBA00022583"/>
    </source>
</evidence>
<dbReference type="PANTHER" id="PTHR12106">
    <property type="entry name" value="SORTILIN RELATED"/>
    <property type="match status" value="1"/>
</dbReference>
<dbReference type="SUPFAM" id="SSF110296">
    <property type="entry name" value="Oligoxyloglucan reducing end-specific cellobiohydrolase"/>
    <property type="match status" value="1"/>
</dbReference>
<evidence type="ECO:0000256" key="30">
    <source>
        <dbReference type="SAM" id="Phobius"/>
    </source>
</evidence>
<dbReference type="InterPro" id="IPR015943">
    <property type="entry name" value="WD40/YVTN_repeat-like_dom_sf"/>
</dbReference>
<dbReference type="PROSITE" id="PS50068">
    <property type="entry name" value="LDLRA_2"/>
    <property type="match status" value="9"/>
</dbReference>
<keyword evidence="24" id="KW-0325">Glycoprotein</keyword>
<keyword evidence="25" id="KW-0968">Cytoplasmic vesicle</keyword>
<evidence type="ECO:0000256" key="14">
    <source>
        <dbReference type="ARBA" id="ARBA00022692"/>
    </source>
</evidence>
<keyword evidence="15" id="KW-0732">Signal</keyword>
<dbReference type="FunFam" id="4.10.400.10:FF:000034">
    <property type="entry name" value="Low-density lipoprotein receptor-related protein 2"/>
    <property type="match status" value="1"/>
</dbReference>
<dbReference type="Gene3D" id="2.120.10.30">
    <property type="entry name" value="TolB, C-terminal domain"/>
    <property type="match status" value="1"/>
</dbReference>
<dbReference type="InterPro" id="IPR057841">
    <property type="entry name" value="FN3_SORL1"/>
</dbReference>
<dbReference type="InterPro" id="IPR003961">
    <property type="entry name" value="FN3_dom"/>
</dbReference>
<dbReference type="GO" id="GO:0005789">
    <property type="term" value="C:endoplasmic reticulum membrane"/>
    <property type="evidence" value="ECO:0007669"/>
    <property type="project" value="UniProtKB-SubCell"/>
</dbReference>
<dbReference type="GO" id="GO:0006897">
    <property type="term" value="P:endocytosis"/>
    <property type="evidence" value="ECO:0007669"/>
    <property type="project" value="UniProtKB-KW"/>
</dbReference>
<dbReference type="InterPro" id="IPR023415">
    <property type="entry name" value="LDLR_class-A_CS"/>
</dbReference>
<evidence type="ECO:0000256" key="17">
    <source>
        <dbReference type="ARBA" id="ARBA00022753"/>
    </source>
</evidence>
<keyword evidence="12" id="KW-0245">EGF-like domain</keyword>
<dbReference type="FunFam" id="4.10.400.10:FF:000045">
    <property type="entry name" value="Low-density lipoprotein receptor-related protein 2"/>
    <property type="match status" value="2"/>
</dbReference>
<evidence type="ECO:0000256" key="27">
    <source>
        <dbReference type="ARBA" id="ARBA00032450"/>
    </source>
</evidence>
<dbReference type="SMART" id="SM00060">
    <property type="entry name" value="FN3"/>
    <property type="match status" value="4"/>
</dbReference>
<keyword evidence="17" id="KW-0967">Endosome</keyword>
<evidence type="ECO:0000256" key="10">
    <source>
        <dbReference type="ARBA" id="ARBA00022448"/>
    </source>
</evidence>
<evidence type="ECO:0000256" key="21">
    <source>
        <dbReference type="ARBA" id="ARBA00023136"/>
    </source>
</evidence>
<keyword evidence="13" id="KW-0254">Endocytosis</keyword>
<feature type="transmembrane region" description="Helical" evidence="30">
    <location>
        <begin position="7"/>
        <end position="27"/>
    </location>
</feature>
<dbReference type="Pfam" id="PF15902">
    <property type="entry name" value="Sortilin-Vps10"/>
    <property type="match status" value="1"/>
</dbReference>
<comment type="similarity">
    <text evidence="8">Belongs to the VPS10-related sortilin family. SORL1 subfamily.</text>
</comment>
<dbReference type="InterPro" id="IPR036055">
    <property type="entry name" value="LDL_receptor-like_sf"/>
</dbReference>
<dbReference type="FunFam" id="3.30.60.270:FF:000002">
    <property type="entry name" value="Sortilin-related receptor isoform A"/>
    <property type="match status" value="1"/>
</dbReference>
<feature type="domain" description="Fibronectin type-III" evidence="31">
    <location>
        <begin position="1941"/>
        <end position="2038"/>
    </location>
</feature>
<evidence type="ECO:0000256" key="25">
    <source>
        <dbReference type="ARBA" id="ARBA00023329"/>
    </source>
</evidence>
<feature type="domain" description="Fibronectin type-III" evidence="31">
    <location>
        <begin position="1656"/>
        <end position="1743"/>
    </location>
</feature>
<dbReference type="Pfam" id="PF00057">
    <property type="entry name" value="Ldl_recept_a"/>
    <property type="match status" value="9"/>
</dbReference>
<dbReference type="SUPFAM" id="SSF63825">
    <property type="entry name" value="YWTD domain"/>
    <property type="match status" value="1"/>
</dbReference>
<comment type="caution">
    <text evidence="28">Lacks conserved residue(s) required for the propagation of feature annotation.</text>
</comment>
<dbReference type="GO" id="GO:0055038">
    <property type="term" value="C:recycling endosome membrane"/>
    <property type="evidence" value="ECO:0007669"/>
    <property type="project" value="UniProtKB-SubCell"/>
</dbReference>
<evidence type="ECO:0000256" key="16">
    <source>
        <dbReference type="ARBA" id="ARBA00022737"/>
    </source>
</evidence>
<dbReference type="FunFam" id="2.120.10.30:FF:000241">
    <property type="entry name" value="Low-density lipoprotein receptor-related protein 6"/>
    <property type="match status" value="1"/>
</dbReference>
<evidence type="ECO:0000256" key="3">
    <source>
        <dbReference type="ARBA" id="ARBA00004212"/>
    </source>
</evidence>
<dbReference type="SMART" id="SM00192">
    <property type="entry name" value="LDLa"/>
    <property type="match status" value="9"/>
</dbReference>
<evidence type="ECO:0000256" key="18">
    <source>
        <dbReference type="ARBA" id="ARBA00022824"/>
    </source>
</evidence>
<evidence type="ECO:0000256" key="24">
    <source>
        <dbReference type="ARBA" id="ARBA00023180"/>
    </source>
</evidence>
<dbReference type="GO" id="GO:0005886">
    <property type="term" value="C:plasma membrane"/>
    <property type="evidence" value="ECO:0007669"/>
    <property type="project" value="UniProtKB-SubCell"/>
</dbReference>
<dbReference type="EMBL" id="HBUF01149795">
    <property type="protein sequence ID" value="CAG6647986.1"/>
    <property type="molecule type" value="Transcribed_RNA"/>
</dbReference>
<dbReference type="Gene3D" id="2.130.10.10">
    <property type="entry name" value="YVTN repeat-like/Quinoprotein amine dehydrogenase"/>
    <property type="match status" value="2"/>
</dbReference>
<dbReference type="PROSITE" id="PS01209">
    <property type="entry name" value="LDLRA_1"/>
    <property type="match status" value="4"/>
</dbReference>
<dbReference type="InterPro" id="IPR006581">
    <property type="entry name" value="VPS10"/>
</dbReference>
<keyword evidence="16" id="KW-0677">Repeat</keyword>
<feature type="disulfide bond" evidence="28">
    <location>
        <begin position="1426"/>
        <end position="1444"/>
    </location>
</feature>
<dbReference type="EMBL" id="HBUF01339036">
    <property type="protein sequence ID" value="CAG6699469.1"/>
    <property type="molecule type" value="Transcribed_RNA"/>
</dbReference>
<organism evidence="32">
    <name type="scientific">Cacopsylla melanoneura</name>
    <dbReference type="NCBI Taxonomy" id="428564"/>
    <lineage>
        <taxon>Eukaryota</taxon>
        <taxon>Metazoa</taxon>
        <taxon>Ecdysozoa</taxon>
        <taxon>Arthropoda</taxon>
        <taxon>Hexapoda</taxon>
        <taxon>Insecta</taxon>
        <taxon>Pterygota</taxon>
        <taxon>Neoptera</taxon>
        <taxon>Paraneoptera</taxon>
        <taxon>Hemiptera</taxon>
        <taxon>Sternorrhyncha</taxon>
        <taxon>Psylloidea</taxon>
        <taxon>Psyllidae</taxon>
        <taxon>Psyllinae</taxon>
        <taxon>Cacopsylla</taxon>
    </lineage>
</organism>
<feature type="disulfide bond" evidence="28">
    <location>
        <begin position="1114"/>
        <end position="1129"/>
    </location>
</feature>
<evidence type="ECO:0000256" key="28">
    <source>
        <dbReference type="PROSITE-ProRule" id="PRU00124"/>
    </source>
</evidence>
<dbReference type="CDD" id="cd00112">
    <property type="entry name" value="LDLa"/>
    <property type="match status" value="8"/>
</dbReference>
<name>A0A8D8RCW5_9HEMI</name>
<evidence type="ECO:0000313" key="32">
    <source>
        <dbReference type="EMBL" id="CAG6647986.1"/>
    </source>
</evidence>
<dbReference type="Gene3D" id="2.10.70.80">
    <property type="match status" value="1"/>
</dbReference>
<dbReference type="InterPro" id="IPR000033">
    <property type="entry name" value="LDLR_classB_rpt"/>
</dbReference>
<dbReference type="SMART" id="SM00602">
    <property type="entry name" value="VPS10"/>
    <property type="match status" value="1"/>
</dbReference>
<evidence type="ECO:0000256" key="8">
    <source>
        <dbReference type="ARBA" id="ARBA00007041"/>
    </source>
</evidence>
<evidence type="ECO:0000256" key="20">
    <source>
        <dbReference type="ARBA" id="ARBA00023034"/>
    </source>
</evidence>
<dbReference type="SUPFAM" id="SSF57424">
    <property type="entry name" value="LDL receptor-like module"/>
    <property type="match status" value="9"/>
</dbReference>
<feature type="disulfide bond" evidence="28">
    <location>
        <begin position="1338"/>
        <end position="1356"/>
    </location>
</feature>
<dbReference type="SMART" id="SM00135">
    <property type="entry name" value="LY"/>
    <property type="match status" value="5"/>
</dbReference>
<dbReference type="Pfam" id="PF00041">
    <property type="entry name" value="fn3"/>
    <property type="match status" value="1"/>
</dbReference>
<feature type="disulfide bond" evidence="28">
    <location>
        <begin position="1274"/>
        <end position="1286"/>
    </location>
</feature>
<feature type="repeat" description="LDL-receptor class B" evidence="29">
    <location>
        <begin position="910"/>
        <end position="954"/>
    </location>
</feature>
<dbReference type="InterPro" id="IPR031778">
    <property type="entry name" value="Sortilin_N"/>
</dbReference>
<dbReference type="PROSITE" id="PS51120">
    <property type="entry name" value="LDLRB"/>
    <property type="match status" value="2"/>
</dbReference>
<protein>
    <recommendedName>
        <fullName evidence="9">Sortilin-related receptor</fullName>
    </recommendedName>
    <alternativeName>
        <fullName evidence="26">Low-density lipoprotein receptor relative with 11 ligand-binding repeats</fullName>
    </alternativeName>
    <alternativeName>
        <fullName evidence="27">Sorting protein-related receptor containing LDLR class A repeats</fullName>
    </alternativeName>
</protein>
<evidence type="ECO:0000256" key="6">
    <source>
        <dbReference type="ARBA" id="ARBA00004480"/>
    </source>
</evidence>
<evidence type="ECO:0000256" key="12">
    <source>
        <dbReference type="ARBA" id="ARBA00022536"/>
    </source>
</evidence>
<dbReference type="InterPro" id="IPR036116">
    <property type="entry name" value="FN3_sf"/>
</dbReference>
<dbReference type="Gene3D" id="4.10.400.10">
    <property type="entry name" value="Low-density Lipoprotein Receptor"/>
    <property type="match status" value="9"/>
</dbReference>
<dbReference type="InterPro" id="IPR031777">
    <property type="entry name" value="Sortilin_C"/>
</dbReference>
<evidence type="ECO:0000256" key="23">
    <source>
        <dbReference type="ARBA" id="ARBA00023170"/>
    </source>
</evidence>
<dbReference type="InterPro" id="IPR013783">
    <property type="entry name" value="Ig-like_fold"/>
</dbReference>
<feature type="disulfide bond" evidence="28">
    <location>
        <begin position="1153"/>
        <end position="1168"/>
    </location>
</feature>
<dbReference type="InterPro" id="IPR002172">
    <property type="entry name" value="LDrepeatLR_classA_rpt"/>
</dbReference>
<dbReference type="Gene3D" id="2.60.40.10">
    <property type="entry name" value="Immunoglobulins"/>
    <property type="match status" value="4"/>
</dbReference>
<evidence type="ECO:0000256" key="15">
    <source>
        <dbReference type="ARBA" id="ARBA00022729"/>
    </source>
</evidence>
<dbReference type="CDD" id="cd00063">
    <property type="entry name" value="FN3"/>
    <property type="match status" value="2"/>
</dbReference>
<keyword evidence="14 30" id="KW-0812">Transmembrane</keyword>
<feature type="disulfide bond" evidence="28">
    <location>
        <begin position="1095"/>
        <end position="1107"/>
    </location>
</feature>
<dbReference type="InterPro" id="IPR050310">
    <property type="entry name" value="VPS10-sortilin"/>
</dbReference>
<dbReference type="PANTHER" id="PTHR12106:SF27">
    <property type="entry name" value="SORTILIN-RELATED RECEPTOR"/>
    <property type="match status" value="1"/>
</dbReference>
<keyword evidence="21 30" id="KW-0472">Membrane</keyword>
<accession>A0A8D8RCW5</accession>
<dbReference type="PROSITE" id="PS50853">
    <property type="entry name" value="FN3"/>
    <property type="match status" value="4"/>
</dbReference>
<dbReference type="PRINTS" id="PR00261">
    <property type="entry name" value="LDLRECEPTOR"/>
</dbReference>
<feature type="disulfide bond" evidence="28">
    <location>
        <begin position="1134"/>
        <end position="1146"/>
    </location>
</feature>
<feature type="domain" description="Fibronectin type-III" evidence="31">
    <location>
        <begin position="1560"/>
        <end position="1651"/>
    </location>
</feature>
<dbReference type="Pfam" id="PF25814">
    <property type="entry name" value="fn3_SORL1"/>
    <property type="match status" value="1"/>
</dbReference>
<feature type="disulfide bond" evidence="28">
    <location>
        <begin position="1102"/>
        <end position="1120"/>
    </location>
</feature>
<feature type="disulfide bond" evidence="28">
    <location>
        <begin position="1281"/>
        <end position="1299"/>
    </location>
</feature>
<feature type="disulfide bond" evidence="28">
    <location>
        <begin position="1392"/>
        <end position="1407"/>
    </location>
</feature>
<keyword evidence="19 30" id="KW-1133">Transmembrane helix</keyword>
<evidence type="ECO:0000256" key="26">
    <source>
        <dbReference type="ARBA" id="ARBA00029896"/>
    </source>
</evidence>
<evidence type="ECO:0000256" key="9">
    <source>
        <dbReference type="ARBA" id="ARBA00013467"/>
    </source>
</evidence>
<keyword evidence="18" id="KW-0256">Endoplasmic reticulum</keyword>
<feature type="disulfide bond" evidence="28">
    <location>
        <begin position="1293"/>
        <end position="1308"/>
    </location>
</feature>
<keyword evidence="10" id="KW-0813">Transport</keyword>
<feature type="disulfide bond" evidence="28">
    <location>
        <begin position="1438"/>
        <end position="1453"/>
    </location>
</feature>
<evidence type="ECO:0000256" key="7">
    <source>
        <dbReference type="ARBA" id="ARBA00004545"/>
    </source>
</evidence>
<feature type="disulfide bond" evidence="28">
    <location>
        <begin position="1331"/>
        <end position="1343"/>
    </location>
</feature>
<evidence type="ECO:0000256" key="22">
    <source>
        <dbReference type="ARBA" id="ARBA00023157"/>
    </source>
</evidence>
<dbReference type="GO" id="GO:0030658">
    <property type="term" value="C:transport vesicle membrane"/>
    <property type="evidence" value="ECO:0007669"/>
    <property type="project" value="UniProtKB-SubCell"/>
</dbReference>
<dbReference type="SUPFAM" id="SSF49265">
    <property type="entry name" value="Fibronectin type III"/>
    <property type="match status" value="3"/>
</dbReference>
<keyword evidence="22 28" id="KW-1015">Disulfide bond</keyword>
<dbReference type="Pfam" id="PF00058">
    <property type="entry name" value="Ldl_recept_b"/>
    <property type="match status" value="2"/>
</dbReference>
<dbReference type="Pfam" id="PF15901">
    <property type="entry name" value="Sortilin_C"/>
    <property type="match status" value="1"/>
</dbReference>
<keyword evidence="20" id="KW-0333">Golgi apparatus</keyword>
<evidence type="ECO:0000256" key="11">
    <source>
        <dbReference type="ARBA" id="ARBA00022475"/>
    </source>
</evidence>
<evidence type="ECO:0000256" key="19">
    <source>
        <dbReference type="ARBA" id="ARBA00022989"/>
    </source>
</evidence>
<keyword evidence="23 32" id="KW-0675">Receptor</keyword>
<keyword evidence="11" id="KW-1003">Cell membrane</keyword>
<feature type="disulfide bond" evidence="28">
    <location>
        <begin position="1075"/>
        <end position="1090"/>
    </location>
</feature>
<evidence type="ECO:0000259" key="31">
    <source>
        <dbReference type="PROSITE" id="PS50853"/>
    </source>
</evidence>
<evidence type="ECO:0000256" key="29">
    <source>
        <dbReference type="PROSITE-ProRule" id="PRU00461"/>
    </source>
</evidence>
<dbReference type="GO" id="GO:0005794">
    <property type="term" value="C:Golgi apparatus"/>
    <property type="evidence" value="ECO:0007669"/>
    <property type="project" value="UniProtKB-SubCell"/>
</dbReference>
<proteinExistence type="inferred from homology"/>
<dbReference type="Gene3D" id="3.30.60.270">
    <property type="match status" value="1"/>
</dbReference>
<evidence type="ECO:0000256" key="4">
    <source>
        <dbReference type="ARBA" id="ARBA00004251"/>
    </source>
</evidence>
<feature type="transmembrane region" description="Helical" evidence="30">
    <location>
        <begin position="2052"/>
        <end position="2072"/>
    </location>
</feature>
<dbReference type="InterPro" id="IPR011042">
    <property type="entry name" value="6-blade_b-propeller_TolB-like"/>
</dbReference>
<feature type="disulfide bond" evidence="28">
    <location>
        <begin position="1419"/>
        <end position="1431"/>
    </location>
</feature>